<accession>A0ABS5QE58</accession>
<evidence type="ECO:0000313" key="2">
    <source>
        <dbReference type="Proteomes" id="UP000766336"/>
    </source>
</evidence>
<gene>
    <name evidence="1" type="ORF">KHU32_13595</name>
</gene>
<name>A0ABS5QE58_9PROT</name>
<keyword evidence="2" id="KW-1185">Reference proteome</keyword>
<evidence type="ECO:0000313" key="1">
    <source>
        <dbReference type="EMBL" id="MBS7811979.1"/>
    </source>
</evidence>
<proteinExistence type="predicted"/>
<dbReference type="Proteomes" id="UP000766336">
    <property type="component" value="Unassembled WGS sequence"/>
</dbReference>
<dbReference type="RefSeq" id="WP_213670618.1">
    <property type="nucleotide sequence ID" value="NZ_JAHCDA010000002.1"/>
</dbReference>
<evidence type="ECO:0008006" key="3">
    <source>
        <dbReference type="Google" id="ProtNLM"/>
    </source>
</evidence>
<comment type="caution">
    <text evidence="1">The sequence shown here is derived from an EMBL/GenBank/DDBJ whole genome shotgun (WGS) entry which is preliminary data.</text>
</comment>
<dbReference type="EMBL" id="JAHCDA010000002">
    <property type="protein sequence ID" value="MBS7811979.1"/>
    <property type="molecule type" value="Genomic_DNA"/>
</dbReference>
<sequence length="252" mass="27215">MSSTRIAADRGFRYVPGVYQYSAGVAAEPGFRIERVRFADPVPMVAGFGRIADFLAAAGLPKTAFCACEMRSPAPFTEQGFSDFNKIYGAVLADWGIFLDGDNPVARSNVCPDIAPPPEPSFHAFSFVVPDADAAPSFVVSGGGEVPEGKGNYRDHAIALGDVSPAGLLKKGRYVLDEMERRMAALGFGWSDTTAVQLYTVHDPHPFLGSEIVARGAARHGLTWQFCRPPVQDLEFEMDCRAVPTERVLPKG</sequence>
<organism evidence="1 2">
    <name type="scientific">Roseococcus pinisoli</name>
    <dbReference type="NCBI Taxonomy" id="2835040"/>
    <lineage>
        <taxon>Bacteria</taxon>
        <taxon>Pseudomonadati</taxon>
        <taxon>Pseudomonadota</taxon>
        <taxon>Alphaproteobacteria</taxon>
        <taxon>Acetobacterales</taxon>
        <taxon>Roseomonadaceae</taxon>
        <taxon>Roseococcus</taxon>
    </lineage>
</organism>
<protein>
    <recommendedName>
        <fullName evidence="3">RidA family protein</fullName>
    </recommendedName>
</protein>
<reference evidence="1 2" key="1">
    <citation type="submission" date="2021-05" db="EMBL/GenBank/DDBJ databases">
        <title>Roseococcus sp. XZZS9, whole genome shotgun sequencing project.</title>
        <authorList>
            <person name="Zhao G."/>
            <person name="Shen L."/>
        </authorList>
    </citation>
    <scope>NUCLEOTIDE SEQUENCE [LARGE SCALE GENOMIC DNA]</scope>
    <source>
        <strain evidence="1 2">XZZS9</strain>
    </source>
</reference>